<feature type="compositionally biased region" description="Polar residues" evidence="1">
    <location>
        <begin position="27"/>
        <end position="36"/>
    </location>
</feature>
<feature type="non-terminal residue" evidence="2">
    <location>
        <position position="55"/>
    </location>
</feature>
<organism evidence="2 3">
    <name type="scientific">Marmota monax</name>
    <name type="common">Woodchuck</name>
    <dbReference type="NCBI Taxonomy" id="9995"/>
    <lineage>
        <taxon>Eukaryota</taxon>
        <taxon>Metazoa</taxon>
        <taxon>Chordata</taxon>
        <taxon>Craniata</taxon>
        <taxon>Vertebrata</taxon>
        <taxon>Euteleostomi</taxon>
        <taxon>Mammalia</taxon>
        <taxon>Eutheria</taxon>
        <taxon>Euarchontoglires</taxon>
        <taxon>Glires</taxon>
        <taxon>Rodentia</taxon>
        <taxon>Sciuromorpha</taxon>
        <taxon>Sciuridae</taxon>
        <taxon>Xerinae</taxon>
        <taxon>Marmotini</taxon>
        <taxon>Marmota</taxon>
    </lineage>
</organism>
<evidence type="ECO:0000313" key="2">
    <source>
        <dbReference type="EMBL" id="VTJ76071.1"/>
    </source>
</evidence>
<dbReference type="Proteomes" id="UP000335636">
    <property type="component" value="Unassembled WGS sequence"/>
</dbReference>
<protein>
    <submittedName>
        <fullName evidence="2">Uncharacterized protein</fullName>
    </submittedName>
</protein>
<evidence type="ECO:0000313" key="3">
    <source>
        <dbReference type="Proteomes" id="UP000335636"/>
    </source>
</evidence>
<evidence type="ECO:0000256" key="1">
    <source>
        <dbReference type="SAM" id="MobiDB-lite"/>
    </source>
</evidence>
<dbReference type="EMBL" id="CABDUW010000856">
    <property type="protein sequence ID" value="VTJ76071.1"/>
    <property type="molecule type" value="Genomic_DNA"/>
</dbReference>
<gene>
    <name evidence="2" type="ORF">MONAX_5E011432</name>
</gene>
<feature type="region of interest" description="Disordered" evidence="1">
    <location>
        <begin position="1"/>
        <end position="36"/>
    </location>
</feature>
<accession>A0A5E4C4X2</accession>
<feature type="non-terminal residue" evidence="2">
    <location>
        <position position="1"/>
    </location>
</feature>
<comment type="caution">
    <text evidence="2">The sequence shown here is derived from an EMBL/GenBank/DDBJ whole genome shotgun (WGS) entry which is preliminary data.</text>
</comment>
<reference evidence="2" key="1">
    <citation type="submission" date="2019-04" db="EMBL/GenBank/DDBJ databases">
        <authorList>
            <person name="Alioto T."/>
            <person name="Alioto T."/>
        </authorList>
    </citation>
    <scope>NUCLEOTIDE SEQUENCE [LARGE SCALE GENOMIC DNA]</scope>
</reference>
<sequence>HQLQYLDFATPVDQVYPGDKPKDKTDSTPSSLTDMNSGVTILHHEQDTAVLLFME</sequence>
<dbReference type="AlphaFoldDB" id="A0A5E4C4X2"/>
<proteinExistence type="predicted"/>
<name>A0A5E4C4X2_MARMO</name>
<keyword evidence="3" id="KW-1185">Reference proteome</keyword>